<evidence type="ECO:0008006" key="4">
    <source>
        <dbReference type="Google" id="ProtNLM"/>
    </source>
</evidence>
<gene>
    <name evidence="2" type="ORF">DEJ47_26790</name>
</gene>
<keyword evidence="3" id="KW-1185">Reference proteome</keyword>
<proteinExistence type="predicted"/>
<evidence type="ECO:0000313" key="2">
    <source>
        <dbReference type="EMBL" id="QES31768.1"/>
    </source>
</evidence>
<reference evidence="2 3" key="1">
    <citation type="submission" date="2018-05" db="EMBL/GenBank/DDBJ databases">
        <title>Streptomyces venezuelae.</title>
        <authorList>
            <person name="Kim W."/>
            <person name="Lee N."/>
            <person name="Cho B.-K."/>
        </authorList>
    </citation>
    <scope>NUCLEOTIDE SEQUENCE [LARGE SCALE GENOMIC DNA]</scope>
    <source>
        <strain evidence="2 3">ATCC 14583</strain>
    </source>
</reference>
<dbReference type="Proteomes" id="UP000323046">
    <property type="component" value="Chromosome"/>
</dbReference>
<keyword evidence="1" id="KW-1133">Transmembrane helix</keyword>
<dbReference type="OrthoDB" id="2717873at2"/>
<organism evidence="2 3">
    <name type="scientific">Streptomyces venezuelae</name>
    <dbReference type="NCBI Taxonomy" id="54571"/>
    <lineage>
        <taxon>Bacteria</taxon>
        <taxon>Bacillati</taxon>
        <taxon>Actinomycetota</taxon>
        <taxon>Actinomycetes</taxon>
        <taxon>Kitasatosporales</taxon>
        <taxon>Streptomycetaceae</taxon>
        <taxon>Streptomyces</taxon>
    </lineage>
</organism>
<sequence>MRPVPLRAERVARLLSLLAPPVCLWRLPIGFDCSMGADVAPMSWSRWADVSHVVTLSLLSEACALLCHGLVRPWGEVVPRWVPGLRGRRIPPYAVIMPATLLGLLFTALLVDRTLCTFHLAGFSDVPYANGWWRLLAALTSGLMALWGPLILALTYAHHRRRRGTAPSA</sequence>
<evidence type="ECO:0000256" key="1">
    <source>
        <dbReference type="SAM" id="Phobius"/>
    </source>
</evidence>
<name>A0A5P2BPW6_STRVZ</name>
<feature type="transmembrane region" description="Helical" evidence="1">
    <location>
        <begin position="92"/>
        <end position="111"/>
    </location>
</feature>
<protein>
    <recommendedName>
        <fullName evidence="4">DUF3995 domain-containing protein</fullName>
    </recommendedName>
</protein>
<dbReference type="EMBL" id="CP029193">
    <property type="protein sequence ID" value="QES31768.1"/>
    <property type="molecule type" value="Genomic_DNA"/>
</dbReference>
<dbReference type="AlphaFoldDB" id="A0A5P2BPW6"/>
<evidence type="ECO:0000313" key="3">
    <source>
        <dbReference type="Proteomes" id="UP000323046"/>
    </source>
</evidence>
<keyword evidence="1" id="KW-0472">Membrane</keyword>
<feature type="transmembrane region" description="Helical" evidence="1">
    <location>
        <begin position="131"/>
        <end position="154"/>
    </location>
</feature>
<accession>A0A5P2BPW6</accession>
<keyword evidence="1" id="KW-0812">Transmembrane</keyword>